<dbReference type="InterPro" id="IPR007709">
    <property type="entry name" value="N-FG_amidohydro"/>
</dbReference>
<proteinExistence type="predicted"/>
<dbReference type="EMBL" id="FNBZ01000003">
    <property type="protein sequence ID" value="SDG23018.1"/>
    <property type="molecule type" value="Genomic_DNA"/>
</dbReference>
<gene>
    <name evidence="1" type="ORF">SAMN05421844_103259</name>
</gene>
<dbReference type="Pfam" id="PF05013">
    <property type="entry name" value="FGase"/>
    <property type="match status" value="1"/>
</dbReference>
<dbReference type="Proteomes" id="UP000199468">
    <property type="component" value="Unassembled WGS sequence"/>
</dbReference>
<comment type="caution">
    <text evidence="1">The sequence shown here is derived from an EMBL/GenBank/DDBJ whole genome shotgun (WGS) entry which is preliminary data.</text>
</comment>
<dbReference type="SUPFAM" id="SSF53187">
    <property type="entry name" value="Zn-dependent exopeptidases"/>
    <property type="match status" value="1"/>
</dbReference>
<accession>A0ABY0NVQ1</accession>
<sequence>MLLVPGVMLRTDPAGVASPVVFDVPRSGTWYPCDFRPDASFQDVHRSVSMYLHELYSVVPTAGATLLYALFPNAYIDANRHETDVDPELLSDEWAGPGILNPTVKSKLGIGLIHSAAGNNSLYDGKLTAADVRNRIENYFLPYHDELARIISEQRKASPASYHISCHSMASIGGRSTLDAGSPRSDIDIGDLNGKSCSPELSKLVEETFKRHGYRVTSNFHYAGAECVTRHGDPESGRHSLQIEVNRKLYMDEESLTRNAGFSELQKAIADLAGALKEFAAHRG</sequence>
<keyword evidence="2" id="KW-1185">Reference proteome</keyword>
<name>A0ABY0NVQ1_9HYPH</name>
<evidence type="ECO:0000313" key="2">
    <source>
        <dbReference type="Proteomes" id="UP000199468"/>
    </source>
</evidence>
<reference evidence="1 2" key="1">
    <citation type="submission" date="2016-10" db="EMBL/GenBank/DDBJ databases">
        <authorList>
            <person name="Varghese N."/>
            <person name="Submissions S."/>
        </authorList>
    </citation>
    <scope>NUCLEOTIDE SEQUENCE [LARGE SCALE GENOMIC DNA]</scope>
    <source>
        <strain evidence="1 2">DSM 26672</strain>
    </source>
</reference>
<evidence type="ECO:0000313" key="1">
    <source>
        <dbReference type="EMBL" id="SDG23018.1"/>
    </source>
</evidence>
<protein>
    <submittedName>
        <fullName evidence="1">N-formylglutamate amidohydrolase</fullName>
    </submittedName>
</protein>
<dbReference type="Gene3D" id="3.40.630.40">
    <property type="entry name" value="Zn-dependent exopeptidases"/>
    <property type="match status" value="1"/>
</dbReference>
<organism evidence="1 2">
    <name type="scientific">Bosea robiniae</name>
    <dbReference type="NCBI Taxonomy" id="1036780"/>
    <lineage>
        <taxon>Bacteria</taxon>
        <taxon>Pseudomonadati</taxon>
        <taxon>Pseudomonadota</taxon>
        <taxon>Alphaproteobacteria</taxon>
        <taxon>Hyphomicrobiales</taxon>
        <taxon>Boseaceae</taxon>
        <taxon>Bosea</taxon>
    </lineage>
</organism>